<reference evidence="2" key="1">
    <citation type="journal article" date="2019" name="Int. J. Syst. Evol. Microbiol.">
        <title>The Global Catalogue of Microorganisms (GCM) 10K type strain sequencing project: providing services to taxonomists for standard genome sequencing and annotation.</title>
        <authorList>
            <consortium name="The Broad Institute Genomics Platform"/>
            <consortium name="The Broad Institute Genome Sequencing Center for Infectious Disease"/>
            <person name="Wu L."/>
            <person name="Ma J."/>
        </authorList>
    </citation>
    <scope>NUCLEOTIDE SEQUENCE [LARGE SCALE GENOMIC DNA]</scope>
    <source>
        <strain evidence="2">JCM 30346</strain>
    </source>
</reference>
<comment type="caution">
    <text evidence="1">The sequence shown here is derived from an EMBL/GenBank/DDBJ whole genome shotgun (WGS) entry which is preliminary data.</text>
</comment>
<dbReference type="RefSeq" id="WP_380749004.1">
    <property type="nucleotide sequence ID" value="NZ_JBHSRF010000008.1"/>
</dbReference>
<sequence length="1253" mass="134257">MTTQPTLVVPVGLDALVVNTALRGRDGFRTWQHNYQALNDYMSPEPDEGDRESNAKVHNHTGVHLHWTLPRGLRHGVQDPRTGEIGYPLVPNRWLVVRFSGTTTRRATAWVVESDCPYSTTAYRNGHPYDRSSTYLVSDATLRAWRSSADPYRNTMASGTPQVLIGLAFPLTGTTPWAERAARDPLYVTAMATGDPYFTTYTPHNSNVFSFLDDLADVTTADTLGYQVVGWYADPGADVLAALPSGTSYAGRLADLDWQDPRLSGDPDKDAAVAPATRSLYSGTVLTVAWDPDATSAPAPDPLDTVQDNGKLNVAVGNTTEDAFTALAGRALHTTGASPSGSDLQLLRTFLHNVLDVADEKGGDARVRRHIHDASFGASAGGHHWTVTPPPADTADPASAPAPFTPPAWLATLNDDQRRLNERLGELYVHQWRLNALWLKYGLADALSPRPGDAPDPERMRQELDQDREGSLAHTVRAMTVQVRDLAVKVPQPGLTGSHAGDDDAFLAGIGAFAEAKGLTGGATLKAVPAPPYWQSNDPVVSVSGLLPPADTTVAGRPTPVRPLTGDDPSPLVSAVTVAGTTITATPGSGPMPAVPGLSALPREIPALLAEYFLLDPGNAPALAAAGGLPVDDVRAAIAAHRPADYTGTLPALGLDPWTQPWEPLIMEWKVAYRHIPYAVGTQRCWAFDGTGHHYTGAAGVTPDPVTVTGMSGLGPHPRSLFAARLKEFVSHYGTDDQRGRLDAWLTSIGDWAFLAQELTGFNERLAARDTRAFRRPTTADPDHPHIAGLAGYPDAATGDGLPARYRGQVTSAPYLPGGAGAPFHETRQGQIHVEELFLYDKFGRVLDVVSPDTEGGGLHDYRNFPLVVDTPLTAGTSLTPTIAAVAELPPRPLQPARLDFDLLDARTGTRVVRTAADPSPIGGWLLPNHLDRSLLLYDPAGRLLGTYRLLIGAQGRRTGQWEPPPDGTVTTLDQVARLAPLVAGLIGSPGLAAEAGFTAFLDVIDSTLWTTEPLGQRADQNLSLLVGRPLALVPAQLRLTLQGPPLGDTGWAATLAPPPPAFTAHRFPVRLGDQAAHDDGLIGYFTADDTAAYRYDRFHSVTAPDDGQDYARQIGPLGPAGDHPELTFGDPAPTRLLLLLDPRAAVHATSGIIPTAAVTVPPRHVDDALRHMQALFRFGPVLTTEHAATLVFPRPGERRGTWSWLRPAPGQAPWTPYELTPALPDARFPDSPCTLEDGMLRLLTEPEQVQDH</sequence>
<evidence type="ECO:0000313" key="1">
    <source>
        <dbReference type="EMBL" id="MFC6081310.1"/>
    </source>
</evidence>
<evidence type="ECO:0000313" key="2">
    <source>
        <dbReference type="Proteomes" id="UP001596137"/>
    </source>
</evidence>
<protein>
    <submittedName>
        <fullName evidence="1">Uncharacterized protein</fullName>
    </submittedName>
</protein>
<organism evidence="1 2">
    <name type="scientific">Sphaerisporangium aureirubrum</name>
    <dbReference type="NCBI Taxonomy" id="1544736"/>
    <lineage>
        <taxon>Bacteria</taxon>
        <taxon>Bacillati</taxon>
        <taxon>Actinomycetota</taxon>
        <taxon>Actinomycetes</taxon>
        <taxon>Streptosporangiales</taxon>
        <taxon>Streptosporangiaceae</taxon>
        <taxon>Sphaerisporangium</taxon>
    </lineage>
</organism>
<dbReference type="EMBL" id="JBHSRF010000008">
    <property type="protein sequence ID" value="MFC6081310.1"/>
    <property type="molecule type" value="Genomic_DNA"/>
</dbReference>
<name>A0ABW1NDE1_9ACTN</name>
<gene>
    <name evidence="1" type="ORF">ACFP1K_09080</name>
</gene>
<proteinExistence type="predicted"/>
<keyword evidence="2" id="KW-1185">Reference proteome</keyword>
<accession>A0ABW1NDE1</accession>
<dbReference type="Proteomes" id="UP001596137">
    <property type="component" value="Unassembled WGS sequence"/>
</dbReference>